<reference evidence="2" key="1">
    <citation type="journal article" date="2019" name="Int. J. Syst. Evol. Microbiol.">
        <title>The Global Catalogue of Microorganisms (GCM) 10K type strain sequencing project: providing services to taxonomists for standard genome sequencing and annotation.</title>
        <authorList>
            <consortium name="The Broad Institute Genomics Platform"/>
            <consortium name="The Broad Institute Genome Sequencing Center for Infectious Disease"/>
            <person name="Wu L."/>
            <person name="Ma J."/>
        </authorList>
    </citation>
    <scope>NUCLEOTIDE SEQUENCE [LARGE SCALE GENOMIC DNA]</scope>
    <source>
        <strain evidence="2">KACC 12602</strain>
    </source>
</reference>
<comment type="caution">
    <text evidence="1">The sequence shown here is derived from an EMBL/GenBank/DDBJ whole genome shotgun (WGS) entry which is preliminary data.</text>
</comment>
<protein>
    <recommendedName>
        <fullName evidence="3">Haem-binding uptake Tiki superfamily ChaN domain-containing protein</fullName>
    </recommendedName>
</protein>
<evidence type="ECO:0000313" key="1">
    <source>
        <dbReference type="EMBL" id="MFC5272343.1"/>
    </source>
</evidence>
<dbReference type="Proteomes" id="UP001596161">
    <property type="component" value="Unassembled WGS sequence"/>
</dbReference>
<evidence type="ECO:0000313" key="2">
    <source>
        <dbReference type="Proteomes" id="UP001596161"/>
    </source>
</evidence>
<name>A0ABW0EGI9_9BACT</name>
<organism evidence="1 2">
    <name type="scientific">Adhaeribacter terreus</name>
    <dbReference type="NCBI Taxonomy" id="529703"/>
    <lineage>
        <taxon>Bacteria</taxon>
        <taxon>Pseudomonadati</taxon>
        <taxon>Bacteroidota</taxon>
        <taxon>Cytophagia</taxon>
        <taxon>Cytophagales</taxon>
        <taxon>Hymenobacteraceae</taxon>
        <taxon>Adhaeribacter</taxon>
    </lineage>
</organism>
<proteinExistence type="predicted"/>
<gene>
    <name evidence="1" type="ORF">ACFPIB_17135</name>
</gene>
<accession>A0ABW0EGI9</accession>
<dbReference type="EMBL" id="JBHSKT010000015">
    <property type="protein sequence ID" value="MFC5272343.1"/>
    <property type="molecule type" value="Genomic_DNA"/>
</dbReference>
<dbReference type="PROSITE" id="PS51257">
    <property type="entry name" value="PROKAR_LIPOPROTEIN"/>
    <property type="match status" value="1"/>
</dbReference>
<sequence length="259" mass="29807">MLEKVKVFGLLFLLTAAGCKTTEKSLVESASPAEVQVLATIHKFHLSNPNYPYAKVTQLIQTFNPDIIAIEIRPEDLKEDTTYLKQFYPLEMRQVLKDFPLEKVRGIDWYGEEMRGKKMPSDVFKNEQTELGKIKKLEREMNRDSLVIPRLAPLAELGKQQAELARTAPPAVLSNGQYDELTRNFYEVLDEAVKDTRYETYTNFNRRRDEIITENIVNLVQENPGKRIIVLLGANHRNRAINALEKMPTDKVRLVSVED</sequence>
<keyword evidence="2" id="KW-1185">Reference proteome</keyword>
<dbReference type="RefSeq" id="WP_378018700.1">
    <property type="nucleotide sequence ID" value="NZ_JBHSKT010000015.1"/>
</dbReference>
<evidence type="ECO:0008006" key="3">
    <source>
        <dbReference type="Google" id="ProtNLM"/>
    </source>
</evidence>